<evidence type="ECO:0000256" key="2">
    <source>
        <dbReference type="SAM" id="MobiDB-lite"/>
    </source>
</evidence>
<feature type="transmembrane region" description="Helical" evidence="3">
    <location>
        <begin position="149"/>
        <end position="170"/>
    </location>
</feature>
<evidence type="ECO:0000256" key="3">
    <source>
        <dbReference type="SAM" id="Phobius"/>
    </source>
</evidence>
<keyword evidence="7" id="KW-1185">Reference proteome</keyword>
<feature type="region of interest" description="Disordered" evidence="2">
    <location>
        <begin position="237"/>
        <end position="424"/>
    </location>
</feature>
<keyword evidence="3" id="KW-0812">Transmembrane</keyword>
<evidence type="ECO:0000313" key="6">
    <source>
        <dbReference type="EMBL" id="PMD54909.1"/>
    </source>
</evidence>
<dbReference type="PANTHER" id="PTHR40633">
    <property type="entry name" value="MATRIX PROTEIN, PUTATIVE (AFU_ORTHOLOGUE AFUA_8G05410)-RELATED"/>
    <property type="match status" value="1"/>
</dbReference>
<name>A0A2J6SVX2_9HELO</name>
<dbReference type="GeneID" id="36595309"/>
<evidence type="ECO:0000256" key="4">
    <source>
        <dbReference type="SAM" id="SignalP"/>
    </source>
</evidence>
<reference evidence="6 7" key="1">
    <citation type="submission" date="2016-04" db="EMBL/GenBank/DDBJ databases">
        <title>A degradative enzymes factory behind the ericoid mycorrhizal symbiosis.</title>
        <authorList>
            <consortium name="DOE Joint Genome Institute"/>
            <person name="Martino E."/>
            <person name="Morin E."/>
            <person name="Grelet G."/>
            <person name="Kuo A."/>
            <person name="Kohler A."/>
            <person name="Daghino S."/>
            <person name="Barry K."/>
            <person name="Choi C."/>
            <person name="Cichocki N."/>
            <person name="Clum A."/>
            <person name="Copeland A."/>
            <person name="Hainaut M."/>
            <person name="Haridas S."/>
            <person name="Labutti K."/>
            <person name="Lindquist E."/>
            <person name="Lipzen A."/>
            <person name="Khouja H.-R."/>
            <person name="Murat C."/>
            <person name="Ohm R."/>
            <person name="Olson A."/>
            <person name="Spatafora J."/>
            <person name="Veneault-Fourrey C."/>
            <person name="Henrissat B."/>
            <person name="Grigoriev I."/>
            <person name="Martin F."/>
            <person name="Perotto S."/>
        </authorList>
    </citation>
    <scope>NUCLEOTIDE SEQUENCE [LARGE SCALE GENOMIC DNA]</scope>
    <source>
        <strain evidence="6 7">E</strain>
    </source>
</reference>
<sequence length="424" mass="46547">MFISKLVIAAIFFVAVHGMANFTNSQFNTIEVGKSFHITWTGNKNDVSLELVHGPRYNLIPVEVIAKDIKGNSFDWTPNENVPVDQNSLKITDLDDQVPNWSLLFSIKGANASWVSSDDPLLNGSENPGTNPGDTSSPGSGGLPTAVKVALAVVIPVIVFVVGTCIGLLLRNRRDKARRGDHSPRTMSTDTTPTRYKSKYQNYSTPIRQELHSHSATVVTPIKKLLFRTQEVNPTLNQASPTWSEDAVTPPNNQPTASPSGGEDGLNASGERRHISNYNRPRNDPESPTPTRRVVSAPVREQDVGVARQSPPPYPDQHLELSAGTLGQSRAELEQPQPPHGLPQNQRNVSSPLPTSSSSSRQVERNDRDPFARVGFGNSDDPGEIVAHMAAGRQEAERMKELQQLESEREDIERRIGEARQKRG</sequence>
<dbReference type="PANTHER" id="PTHR40633:SF1">
    <property type="entry name" value="GPI ANCHORED SERINE-THREONINE RICH PROTEIN (AFU_ORTHOLOGUE AFUA_1G03630)"/>
    <property type="match status" value="1"/>
</dbReference>
<feature type="compositionally biased region" description="Polar residues" evidence="2">
    <location>
        <begin position="185"/>
        <end position="197"/>
    </location>
</feature>
<dbReference type="Pfam" id="PF10342">
    <property type="entry name" value="Kre9_KNH"/>
    <property type="match status" value="1"/>
</dbReference>
<feature type="domain" description="Yeast cell wall synthesis Kre9/Knh1-like N-terminal" evidence="5">
    <location>
        <begin position="28"/>
        <end position="107"/>
    </location>
</feature>
<keyword evidence="1 4" id="KW-0732">Signal</keyword>
<evidence type="ECO:0000259" key="5">
    <source>
        <dbReference type="Pfam" id="PF10342"/>
    </source>
</evidence>
<feature type="region of interest" description="Disordered" evidence="2">
    <location>
        <begin position="175"/>
        <end position="197"/>
    </location>
</feature>
<proteinExistence type="predicted"/>
<dbReference type="AlphaFoldDB" id="A0A2J6SVX2"/>
<feature type="compositionally biased region" description="Polar residues" evidence="2">
    <location>
        <begin position="250"/>
        <end position="259"/>
    </location>
</feature>
<dbReference type="InParanoid" id="A0A2J6SVX2"/>
<evidence type="ECO:0000256" key="1">
    <source>
        <dbReference type="ARBA" id="ARBA00022729"/>
    </source>
</evidence>
<dbReference type="EMBL" id="KZ613856">
    <property type="protein sequence ID" value="PMD54909.1"/>
    <property type="molecule type" value="Genomic_DNA"/>
</dbReference>
<feature type="signal peptide" evidence="4">
    <location>
        <begin position="1"/>
        <end position="18"/>
    </location>
</feature>
<dbReference type="Proteomes" id="UP000235371">
    <property type="component" value="Unassembled WGS sequence"/>
</dbReference>
<protein>
    <recommendedName>
        <fullName evidence="5">Yeast cell wall synthesis Kre9/Knh1-like N-terminal domain-containing protein</fullName>
    </recommendedName>
</protein>
<feature type="compositionally biased region" description="Polar residues" evidence="2">
    <location>
        <begin position="124"/>
        <end position="138"/>
    </location>
</feature>
<organism evidence="6 7">
    <name type="scientific">Hyaloscypha bicolor E</name>
    <dbReference type="NCBI Taxonomy" id="1095630"/>
    <lineage>
        <taxon>Eukaryota</taxon>
        <taxon>Fungi</taxon>
        <taxon>Dikarya</taxon>
        <taxon>Ascomycota</taxon>
        <taxon>Pezizomycotina</taxon>
        <taxon>Leotiomycetes</taxon>
        <taxon>Helotiales</taxon>
        <taxon>Hyaloscyphaceae</taxon>
        <taxon>Hyaloscypha</taxon>
        <taxon>Hyaloscypha bicolor</taxon>
    </lineage>
</organism>
<dbReference type="OrthoDB" id="5589325at2759"/>
<dbReference type="RefSeq" id="XP_024731813.1">
    <property type="nucleotide sequence ID" value="XM_024887233.1"/>
</dbReference>
<feature type="compositionally biased region" description="Low complexity" evidence="2">
    <location>
        <begin position="350"/>
        <end position="360"/>
    </location>
</feature>
<evidence type="ECO:0000313" key="7">
    <source>
        <dbReference type="Proteomes" id="UP000235371"/>
    </source>
</evidence>
<feature type="compositionally biased region" description="Basic and acidic residues" evidence="2">
    <location>
        <begin position="362"/>
        <end position="371"/>
    </location>
</feature>
<dbReference type="InterPro" id="IPR018466">
    <property type="entry name" value="Kre9/Knh1-like_N"/>
</dbReference>
<accession>A0A2J6SVX2</accession>
<gene>
    <name evidence="6" type="ORF">K444DRAFT_666859</name>
</gene>
<feature type="chain" id="PRO_5014471256" description="Yeast cell wall synthesis Kre9/Knh1-like N-terminal domain-containing protein" evidence="4">
    <location>
        <begin position="19"/>
        <end position="424"/>
    </location>
</feature>
<feature type="region of interest" description="Disordered" evidence="2">
    <location>
        <begin position="118"/>
        <end position="140"/>
    </location>
</feature>
<dbReference type="InterPro" id="IPR052982">
    <property type="entry name" value="SRP1/TIP1-like"/>
</dbReference>
<feature type="compositionally biased region" description="Basic and acidic residues" evidence="2">
    <location>
        <begin position="394"/>
        <end position="424"/>
    </location>
</feature>
<keyword evidence="3" id="KW-0472">Membrane</keyword>
<keyword evidence="3" id="KW-1133">Transmembrane helix</keyword>